<organism evidence="1 2">
    <name type="scientific">Candidatus Thermofonsia Clade 1 bacterium</name>
    <dbReference type="NCBI Taxonomy" id="2364210"/>
    <lineage>
        <taxon>Bacteria</taxon>
        <taxon>Bacillati</taxon>
        <taxon>Chloroflexota</taxon>
        <taxon>Candidatus Thermofontia</taxon>
        <taxon>Candidatus Thermofonsia Clade 1</taxon>
    </lineage>
</organism>
<evidence type="ECO:0000313" key="1">
    <source>
        <dbReference type="EMBL" id="PJF31434.1"/>
    </source>
</evidence>
<evidence type="ECO:0008006" key="3">
    <source>
        <dbReference type="Google" id="ProtNLM"/>
    </source>
</evidence>
<dbReference type="InterPro" id="IPR016024">
    <property type="entry name" value="ARM-type_fold"/>
</dbReference>
<dbReference type="Gene3D" id="1.25.10.10">
    <property type="entry name" value="Leucine-rich Repeat Variant"/>
    <property type="match status" value="1"/>
</dbReference>
<gene>
    <name evidence="1" type="ORF">CUN51_03635</name>
</gene>
<protein>
    <recommendedName>
        <fullName evidence="3">HEAT repeat domain-containing protein</fullName>
    </recommendedName>
</protein>
<dbReference type="InterPro" id="IPR011989">
    <property type="entry name" value="ARM-like"/>
</dbReference>
<dbReference type="AlphaFoldDB" id="A0A2M8P1K9"/>
<sequence length="87" mass="9874">MRDPLEIWLQRLRDPDSATRRQAIRQIELIGDTRALGALASLFALDPDLEIRKLAQSVGKAIYQAAERRRANERLAAPPSDPRLKRS</sequence>
<comment type="caution">
    <text evidence="1">The sequence shown here is derived from an EMBL/GenBank/DDBJ whole genome shotgun (WGS) entry which is preliminary data.</text>
</comment>
<dbReference type="EMBL" id="PGTK01000003">
    <property type="protein sequence ID" value="PJF31434.1"/>
    <property type="molecule type" value="Genomic_DNA"/>
</dbReference>
<evidence type="ECO:0000313" key="2">
    <source>
        <dbReference type="Proteomes" id="UP000228921"/>
    </source>
</evidence>
<accession>A0A2M8P1K9</accession>
<dbReference type="SUPFAM" id="SSF48371">
    <property type="entry name" value="ARM repeat"/>
    <property type="match status" value="1"/>
</dbReference>
<name>A0A2M8P1K9_9CHLR</name>
<dbReference type="Proteomes" id="UP000228921">
    <property type="component" value="Unassembled WGS sequence"/>
</dbReference>
<reference evidence="1 2" key="1">
    <citation type="submission" date="2017-11" db="EMBL/GenBank/DDBJ databases">
        <title>Evolution of Phototrophy in the Chloroflexi Phylum Driven by Horizontal Gene Transfer.</title>
        <authorList>
            <person name="Ward L.M."/>
            <person name="Hemp J."/>
            <person name="Shih P.M."/>
            <person name="Mcglynn S.E."/>
            <person name="Fischer W."/>
        </authorList>
    </citation>
    <scope>NUCLEOTIDE SEQUENCE [LARGE SCALE GENOMIC DNA]</scope>
    <source>
        <strain evidence="1">CP2_2F</strain>
    </source>
</reference>
<proteinExistence type="predicted"/>
<dbReference type="Pfam" id="PF13646">
    <property type="entry name" value="HEAT_2"/>
    <property type="match status" value="1"/>
</dbReference>